<keyword evidence="2" id="KW-0853">WD repeat</keyword>
<protein>
    <submittedName>
        <fullName evidence="8">BEACH domain-containing protein</fullName>
    </submittedName>
</protein>
<dbReference type="PANTHER" id="PTHR13743:SF162">
    <property type="entry name" value="NEUROBEACHIN"/>
    <property type="match status" value="1"/>
</dbReference>
<keyword evidence="4" id="KW-0472">Membrane</keyword>
<name>A0A0R3TUI3_RODNA</name>
<dbReference type="Pfam" id="PF14844">
    <property type="entry name" value="PH_BEACH"/>
    <property type="match status" value="1"/>
</dbReference>
<dbReference type="PROSITE" id="PS50197">
    <property type="entry name" value="BEACH"/>
    <property type="match status" value="1"/>
</dbReference>
<dbReference type="CDD" id="cd01201">
    <property type="entry name" value="PH_BEACH"/>
    <property type="match status" value="1"/>
</dbReference>
<dbReference type="InterPro" id="IPR050865">
    <property type="entry name" value="BEACH_Domain"/>
</dbReference>
<dbReference type="InterPro" id="IPR000409">
    <property type="entry name" value="BEACH_dom"/>
</dbReference>
<dbReference type="GO" id="GO:0005829">
    <property type="term" value="C:cytosol"/>
    <property type="evidence" value="ECO:0007669"/>
    <property type="project" value="TreeGrafter"/>
</dbReference>
<feature type="domain" description="BEACH-type PH" evidence="7">
    <location>
        <begin position="201"/>
        <end position="309"/>
    </location>
</feature>
<keyword evidence="3" id="KW-0677">Repeat</keyword>
<dbReference type="SUPFAM" id="SSF50729">
    <property type="entry name" value="PH domain-like"/>
    <property type="match status" value="1"/>
</dbReference>
<organism evidence="8">
    <name type="scientific">Rodentolepis nana</name>
    <name type="common">Dwarf tapeworm</name>
    <name type="synonym">Hymenolepis nana</name>
    <dbReference type="NCBI Taxonomy" id="102285"/>
    <lineage>
        <taxon>Eukaryota</taxon>
        <taxon>Metazoa</taxon>
        <taxon>Spiralia</taxon>
        <taxon>Lophotrochozoa</taxon>
        <taxon>Platyhelminthes</taxon>
        <taxon>Cestoda</taxon>
        <taxon>Eucestoda</taxon>
        <taxon>Cyclophyllidea</taxon>
        <taxon>Hymenolepididae</taxon>
        <taxon>Rodentolepis</taxon>
    </lineage>
</organism>
<dbReference type="AlphaFoldDB" id="A0A0R3TUI3"/>
<dbReference type="STRING" id="102285.A0A0R3TUI3"/>
<evidence type="ECO:0000259" key="7">
    <source>
        <dbReference type="PROSITE" id="PS51783"/>
    </source>
</evidence>
<evidence type="ECO:0000313" key="8">
    <source>
        <dbReference type="WBParaSite" id="HNAJ_0001142401-mRNA-1"/>
    </source>
</evidence>
<comment type="subcellular location">
    <subcellularLocation>
        <location evidence="1">Membrane</location>
    </subcellularLocation>
</comment>
<dbReference type="PROSITE" id="PS51783">
    <property type="entry name" value="PH_BEACH"/>
    <property type="match status" value="1"/>
</dbReference>
<evidence type="ECO:0000259" key="6">
    <source>
        <dbReference type="PROSITE" id="PS50197"/>
    </source>
</evidence>
<dbReference type="Gene3D" id="1.10.1540.10">
    <property type="entry name" value="BEACH domain"/>
    <property type="match status" value="2"/>
</dbReference>
<evidence type="ECO:0000256" key="5">
    <source>
        <dbReference type="SAM" id="MobiDB-lite"/>
    </source>
</evidence>
<dbReference type="GO" id="GO:0019901">
    <property type="term" value="F:protein kinase binding"/>
    <property type="evidence" value="ECO:0007669"/>
    <property type="project" value="TreeGrafter"/>
</dbReference>
<dbReference type="PANTHER" id="PTHR13743">
    <property type="entry name" value="BEIGE/BEACH-RELATED"/>
    <property type="match status" value="1"/>
</dbReference>
<dbReference type="InterPro" id="IPR023362">
    <property type="entry name" value="PH-BEACH_dom"/>
</dbReference>
<feature type="region of interest" description="Disordered" evidence="5">
    <location>
        <begin position="100"/>
        <end position="121"/>
    </location>
</feature>
<evidence type="ECO:0000256" key="4">
    <source>
        <dbReference type="ARBA" id="ARBA00023136"/>
    </source>
</evidence>
<dbReference type="Pfam" id="PF06469">
    <property type="entry name" value="DUF1088"/>
    <property type="match status" value="1"/>
</dbReference>
<evidence type="ECO:0000256" key="1">
    <source>
        <dbReference type="ARBA" id="ARBA00004370"/>
    </source>
</evidence>
<dbReference type="GO" id="GO:0016020">
    <property type="term" value="C:membrane"/>
    <property type="evidence" value="ECO:0007669"/>
    <property type="project" value="UniProtKB-SubCell"/>
</dbReference>
<evidence type="ECO:0000256" key="3">
    <source>
        <dbReference type="ARBA" id="ARBA00022737"/>
    </source>
</evidence>
<sequence length="791" mass="88650">LDILQTRRLEAAGARDSILATQCVALTHHILQCLQQAPLSSQINRNEASPTVNSSALVKQTRLFLEQTKRPPVRFFYRLDTWEDDSRQRRRLVLNPFGSSHPEAVLHSPPPISLAQPPSTAQTVTIDATALNFKSQSEPLQQQPSQDSETTEVERKSSVELQPPQTPLNPNSPLVLTEPALTPGLVSLHQDSLAYGQLDIGPLSSTVVTTPCQLIAAGVAVHGVLSVSNSVFTFETDPSHEENQKIDPQVLAYTGNLYSKWHFSEIRAVFTRRHLLRHVALEIFLTTRTSVMFALPDEAIVRRVVYALPPVGIGIRYGVPQSHRISLAPGRQHLSLSQATQRWQRREMSNFDYLMCLNTLAGRSFNDLNQYPIFPWVLSNYTSKHLDLNEPANYRDLSKPVGALSPARKAFFDERYADWDDPTQPAFHYGTHYSTAAFVLSYLIRLEPFTTLFLNMQGGKFDHPNRLFYSVAATWCGCLESSTNVKELIPEFFYLPEMFENTNGYDLGTLDDGTKLGDVELPPWASSPEEFVRIHRQALESDLVSCQLHHWIDLIFGYKQRGPEAVKAVNVFHYLTYEGSVNWSKMGFERARANLEIHLVDVLCEFDLRFLLLLALDSLDLDHEKCAREAARQLKSAFLTIRVTDPVMREALEGQITCFGQTPSQLLTTPHPPRGSALAACPRLFVLPTHEVAARLRPASRAPLLGLYFVSHASEVELIGVSANCVFTVNKWNGAAAAAAAASSGRVDSNNGKFSLQYRDVLVFMFVLKRQLIMTHLRVIEMEEGLLPKVV</sequence>
<accession>A0A0R3TUI3</accession>
<reference evidence="8" key="1">
    <citation type="submission" date="2016-03" db="UniProtKB">
        <authorList>
            <consortium name="WormBaseParasite"/>
        </authorList>
    </citation>
    <scope>IDENTIFICATION</scope>
</reference>
<dbReference type="InterPro" id="IPR010508">
    <property type="entry name" value="NBEA-like_DUF1088"/>
</dbReference>
<dbReference type="InterPro" id="IPR036372">
    <property type="entry name" value="BEACH_dom_sf"/>
</dbReference>
<feature type="domain" description="BEACH" evidence="6">
    <location>
        <begin position="328"/>
        <end position="674"/>
    </location>
</feature>
<dbReference type="SUPFAM" id="SSF81837">
    <property type="entry name" value="BEACH domain"/>
    <property type="match status" value="2"/>
</dbReference>
<feature type="compositionally biased region" description="Low complexity" evidence="5">
    <location>
        <begin position="135"/>
        <end position="148"/>
    </location>
</feature>
<dbReference type="SMART" id="SM01026">
    <property type="entry name" value="Beach"/>
    <property type="match status" value="1"/>
</dbReference>
<feature type="region of interest" description="Disordered" evidence="5">
    <location>
        <begin position="135"/>
        <end position="174"/>
    </location>
</feature>
<evidence type="ECO:0000256" key="2">
    <source>
        <dbReference type="ARBA" id="ARBA00022574"/>
    </source>
</evidence>
<dbReference type="FunFam" id="1.10.1540.10:FF:000001">
    <property type="entry name" value="neurobeachin isoform X1"/>
    <property type="match status" value="1"/>
</dbReference>
<dbReference type="Gene3D" id="2.30.29.30">
    <property type="entry name" value="Pleckstrin-homology domain (PH domain)/Phosphotyrosine-binding domain (PTB)"/>
    <property type="match status" value="1"/>
</dbReference>
<dbReference type="CDD" id="cd06071">
    <property type="entry name" value="Beach"/>
    <property type="match status" value="1"/>
</dbReference>
<dbReference type="Pfam" id="PF02138">
    <property type="entry name" value="Beach"/>
    <property type="match status" value="1"/>
</dbReference>
<dbReference type="InterPro" id="IPR011993">
    <property type="entry name" value="PH-like_dom_sf"/>
</dbReference>
<proteinExistence type="predicted"/>
<dbReference type="GO" id="GO:0008104">
    <property type="term" value="P:intracellular protein localization"/>
    <property type="evidence" value="ECO:0007669"/>
    <property type="project" value="TreeGrafter"/>
</dbReference>
<dbReference type="WBParaSite" id="HNAJ_0001142401-mRNA-1">
    <property type="protein sequence ID" value="HNAJ_0001142401-mRNA-1"/>
    <property type="gene ID" value="HNAJ_0001142401"/>
</dbReference>